<organism evidence="6">
    <name type="scientific">marine sediment metagenome</name>
    <dbReference type="NCBI Taxonomy" id="412755"/>
    <lineage>
        <taxon>unclassified sequences</taxon>
        <taxon>metagenomes</taxon>
        <taxon>ecological metagenomes</taxon>
    </lineage>
</organism>
<feature type="non-terminal residue" evidence="6">
    <location>
        <position position="1672"/>
    </location>
</feature>
<feature type="region of interest" description="Disordered" evidence="2">
    <location>
        <begin position="1122"/>
        <end position="1154"/>
    </location>
</feature>
<evidence type="ECO:0000259" key="3">
    <source>
        <dbReference type="Pfam" id="PF10102"/>
    </source>
</evidence>
<dbReference type="PANTHER" id="PTHR32305">
    <property type="match status" value="1"/>
</dbReference>
<feature type="domain" description="DUF6531" evidence="4">
    <location>
        <begin position="461"/>
        <end position="536"/>
    </location>
</feature>
<name>A0A0F9NBE4_9ZZZZ</name>
<dbReference type="Pfam" id="PF05593">
    <property type="entry name" value="RHS_repeat"/>
    <property type="match status" value="1"/>
</dbReference>
<protein>
    <submittedName>
        <fullName evidence="6">Uncharacterized protein</fullName>
    </submittedName>
</protein>
<dbReference type="EMBL" id="LAZR01007306">
    <property type="protein sequence ID" value="KKM86110.1"/>
    <property type="molecule type" value="Genomic_DNA"/>
</dbReference>
<proteinExistence type="predicted"/>
<sequence length="1672" mass="187967">VQNGRVKEEIILDKVPTDNIFTFELDLKGLKPRQEKDGSITLLNKDKGVAYVIERPHMTDANILAPPEKYFSAKVSMKLEKKQGHTFILTVEADKDWLEDPKRVYPVKIDPTFAAQERPVEDTYIYEGARDTPYGTANRLYIGAYSDTKNFKTLLKYKLDTIPEGATIKEAKLMNIIADYGTDGFLTNINTGDAYYKGKTITKAYRATKDWIGSTATWTKMNADFDLASAVDADDNSKDNPSFDVTEMVKEFKAGTKPNYGFMMDNSSKVAIIDDALPTNPAWPWTTNPVRSGVQASKITNTRSTFSWKATGNDYFIPVDSDIVAWANIQSAPSHLGFSMQNFDRWHTAYWGTEDCIIRDGLNNCEDVLFNAGGAPPAGWQKIVLSPANMDLKNKMVNGISFAALPTGEATFDDVYTYRKMVFHSSESEDGAKAPRLNVTYESSEYGRRDYKAYKEFSGASVELKDGNLMIDATDIQTAARGGVSTMVGRTYNSYDSNSQHIFGKGWSSYPNSLRVDYDGSATAILTTATGATWKFTEQADSTFKRPPGFFEDLIKTENQDNTVNFILKRKDLSIVEFDISGRAVNEIDKNGNTMTFSYGTNGMIEKIIDPNRRETTFSYLSSGKVQTITDFDSRTWSYEYNGDTLTKVTAPIGSVSYGYNPEGDLTSITNPLGGVTDITYNADKTVKSITDPVLNSTQFKYTTQDVQDYKETKNWIETSYTTVTDPKGYEYLYYFNSEGIVTVAGEPAGSTKLTNATAPSFPGAKVEREVIQEYLVFYECFEDFYDDLISEDLAWLDDWEDDWLDEVDLEPQICSRKEIDWKKENVWNKSWDPQYATKNIPPPEISQPLAHGTEVFYEYDEKDPATGKAKTYNLLKLINKDKTFTTYEYDENGNITKETNHHHDVSEDEAIYDADSTRKEARHRKSTNVYDTTRNLLLSQTSSADETTSNTYDANGNLLTETDAKLNTSTYTYNQYGYQITQMTPEGGTTTNTYDAYGNIETVTGPLSQNPDGSDYQEVTTYTYDALGRKLTEQTGNLRPREFKYDALGRILLSDGPTNENDEFVRTANSYDPAGNTKITDLLKITWINRANNTFDEKNKGWTQYDYNAAGQLVKETNKKRASTNYEYDANGNKSKEIKNLDSSSLAPGESSQVETRYEYDKLNRITKETQPDGNWTAYAYDSFGNVTKEGSPEGTTTTLYDKAGNEVATGDEVGNVTKTIYDKEGNERTTGDGENNVSGLDYDQNGNINKVTEVKDEINTSQTNYEYDGNQNETKVIAPDTTFTTSDYNKADQVTGETDQQIMKTETNYNDAGAEKSLTQPNNMNKSMAYDIVGNLTQENATGNVSTSDDKQNSYDWKSEPVLSTTKDAENGLEKTSLNYQYQDEVTDLSSITDKSNTSVSFTFDYYDKLRRLSDPTMATKYEYTNADKLKNIRNENTGFNYASYDYDKSGKSDNISRVNRGNQVDTTFNYDAASKVTSQTNTKAGEEQKTERHYYDRNGNIIKTNIYDPSSLTDYFSDDFTVFNPILWENQNANSYQDPATGSLVLQGDSTAPAVDNWFDESWSRRAAVTINNNENAEALTDYQVKIEVEYDGGMKNDFSDLRFTDSDKLAEIPYWIESKTDSTKATVWVKVPSIDANSTKLIYMYYGNSNATSVSDGNATFDLFDVQG</sequence>
<evidence type="ECO:0000256" key="1">
    <source>
        <dbReference type="ARBA" id="ARBA00022737"/>
    </source>
</evidence>
<evidence type="ECO:0000259" key="4">
    <source>
        <dbReference type="Pfam" id="PF20148"/>
    </source>
</evidence>
<dbReference type="PANTHER" id="PTHR32305:SF15">
    <property type="entry name" value="PROTEIN RHSA-RELATED"/>
    <property type="match status" value="1"/>
</dbReference>
<feature type="compositionally biased region" description="Polar residues" evidence="2">
    <location>
        <begin position="1142"/>
        <end position="1154"/>
    </location>
</feature>
<dbReference type="InterPro" id="IPR056823">
    <property type="entry name" value="TEN-like_YD-shell"/>
</dbReference>
<dbReference type="InterPro" id="IPR031325">
    <property type="entry name" value="RHS_repeat"/>
</dbReference>
<dbReference type="NCBIfam" id="TIGR01643">
    <property type="entry name" value="YD_repeat_2x"/>
    <property type="match status" value="5"/>
</dbReference>
<dbReference type="Pfam" id="PF10102">
    <property type="entry name" value="DUF2341"/>
    <property type="match status" value="1"/>
</dbReference>
<feature type="non-terminal residue" evidence="6">
    <location>
        <position position="1"/>
    </location>
</feature>
<dbReference type="Gene3D" id="2.180.10.10">
    <property type="entry name" value="RHS repeat-associated core"/>
    <property type="match status" value="3"/>
</dbReference>
<feature type="domain" description="Teneurin-like YD-shell" evidence="5">
    <location>
        <begin position="581"/>
        <end position="691"/>
    </location>
</feature>
<accession>A0A0F9NBE4</accession>
<evidence type="ECO:0000259" key="5">
    <source>
        <dbReference type="Pfam" id="PF25023"/>
    </source>
</evidence>
<dbReference type="InterPro" id="IPR018765">
    <property type="entry name" value="DUF2341"/>
</dbReference>
<gene>
    <name evidence="6" type="ORF">LCGC14_1282300</name>
</gene>
<feature type="domain" description="DUF2341" evidence="3">
    <location>
        <begin position="1601"/>
        <end position="1669"/>
    </location>
</feature>
<evidence type="ECO:0000256" key="2">
    <source>
        <dbReference type="SAM" id="MobiDB-lite"/>
    </source>
</evidence>
<dbReference type="InterPro" id="IPR045351">
    <property type="entry name" value="DUF6531"/>
</dbReference>
<dbReference type="Pfam" id="PF20148">
    <property type="entry name" value="DUF6531"/>
    <property type="match status" value="1"/>
</dbReference>
<dbReference type="NCBIfam" id="NF033679">
    <property type="entry name" value="DNRLRE_dom"/>
    <property type="match status" value="1"/>
</dbReference>
<dbReference type="InterPro" id="IPR050708">
    <property type="entry name" value="T6SS_VgrG/RHS"/>
</dbReference>
<comment type="caution">
    <text evidence="6">The sequence shown here is derived from an EMBL/GenBank/DDBJ whole genome shotgun (WGS) entry which is preliminary data.</text>
</comment>
<evidence type="ECO:0000313" key="6">
    <source>
        <dbReference type="EMBL" id="KKM86110.1"/>
    </source>
</evidence>
<reference evidence="6" key="1">
    <citation type="journal article" date="2015" name="Nature">
        <title>Complex archaea that bridge the gap between prokaryotes and eukaryotes.</title>
        <authorList>
            <person name="Spang A."/>
            <person name="Saw J.H."/>
            <person name="Jorgensen S.L."/>
            <person name="Zaremba-Niedzwiedzka K."/>
            <person name="Martijn J."/>
            <person name="Lind A.E."/>
            <person name="van Eijk R."/>
            <person name="Schleper C."/>
            <person name="Guy L."/>
            <person name="Ettema T.J."/>
        </authorList>
    </citation>
    <scope>NUCLEOTIDE SEQUENCE</scope>
</reference>
<dbReference type="InterPro" id="IPR006530">
    <property type="entry name" value="YD"/>
</dbReference>
<keyword evidence="1" id="KW-0677">Repeat</keyword>
<dbReference type="Pfam" id="PF25023">
    <property type="entry name" value="TEN_YD-shell"/>
    <property type="match status" value="1"/>
</dbReference>